<dbReference type="SUPFAM" id="SSF141562">
    <property type="entry name" value="At5g01610-like"/>
    <property type="match status" value="1"/>
</dbReference>
<sequence length="138" mass="15290">MASQLVESHRAGAEVHKANDICKKKTVELLEEVGLPKGLFPMDNIEEVGHNCESGFVWMLQKKNNEHMFNNLNQTVSYDTEVTAFVEKGKMKKVTGVKIEDMSLVEVYVDESSADKVTIKTDTGLSDTHDAAVFALGE</sequence>
<dbReference type="Pfam" id="PF04398">
    <property type="entry name" value="DUF538"/>
    <property type="match status" value="1"/>
</dbReference>
<name>A0A9R1AN19_TRITD</name>
<dbReference type="PANTHER" id="PTHR31676:SF119">
    <property type="entry name" value="BET V I_MAJOR LATEX PROTEIN DOMAIN-CONTAINING PROTEIN"/>
    <property type="match status" value="1"/>
</dbReference>
<accession>A0A9R1AN19</accession>
<dbReference type="InterPro" id="IPR036758">
    <property type="entry name" value="At5g01610-like"/>
</dbReference>
<keyword evidence="2" id="KW-1185">Reference proteome</keyword>
<dbReference type="Gramene" id="TRITD5Bv1G152150.2">
    <property type="protein sequence ID" value="TRITD5Bv1G152150.2"/>
    <property type="gene ID" value="TRITD5Bv1G152150"/>
</dbReference>
<proteinExistence type="predicted"/>
<gene>
    <name evidence="1" type="ORF">TRITD_5Bv1G152150</name>
</gene>
<organism evidence="1 2">
    <name type="scientific">Triticum turgidum subsp. durum</name>
    <name type="common">Durum wheat</name>
    <name type="synonym">Triticum durum</name>
    <dbReference type="NCBI Taxonomy" id="4567"/>
    <lineage>
        <taxon>Eukaryota</taxon>
        <taxon>Viridiplantae</taxon>
        <taxon>Streptophyta</taxon>
        <taxon>Embryophyta</taxon>
        <taxon>Tracheophyta</taxon>
        <taxon>Spermatophyta</taxon>
        <taxon>Magnoliopsida</taxon>
        <taxon>Liliopsida</taxon>
        <taxon>Poales</taxon>
        <taxon>Poaceae</taxon>
        <taxon>BOP clade</taxon>
        <taxon>Pooideae</taxon>
        <taxon>Triticodae</taxon>
        <taxon>Triticeae</taxon>
        <taxon>Triticinae</taxon>
        <taxon>Triticum</taxon>
    </lineage>
</organism>
<reference evidence="1 2" key="1">
    <citation type="submission" date="2017-09" db="EMBL/GenBank/DDBJ databases">
        <authorList>
            <consortium name="International Durum Wheat Genome Sequencing Consortium (IDWGSC)"/>
            <person name="Milanesi L."/>
        </authorList>
    </citation>
    <scope>NUCLEOTIDE SEQUENCE [LARGE SCALE GENOMIC DNA]</scope>
    <source>
        <strain evidence="2">cv. Svevo</strain>
    </source>
</reference>
<dbReference type="EMBL" id="LT934120">
    <property type="protein sequence ID" value="VAI33826.1"/>
    <property type="molecule type" value="Genomic_DNA"/>
</dbReference>
<evidence type="ECO:0000313" key="2">
    <source>
        <dbReference type="Proteomes" id="UP000324705"/>
    </source>
</evidence>
<protein>
    <submittedName>
        <fullName evidence="1">Uncharacterized protein</fullName>
    </submittedName>
</protein>
<dbReference type="Gene3D" id="2.30.240.10">
    <property type="entry name" value="At5g01610-like"/>
    <property type="match status" value="1"/>
</dbReference>
<dbReference type="PANTHER" id="PTHR31676">
    <property type="entry name" value="T31J12.3 PROTEIN-RELATED"/>
    <property type="match status" value="1"/>
</dbReference>
<dbReference type="Proteomes" id="UP000324705">
    <property type="component" value="Chromosome 5B"/>
</dbReference>
<dbReference type="AlphaFoldDB" id="A0A9R1AN19"/>
<evidence type="ECO:0000313" key="1">
    <source>
        <dbReference type="EMBL" id="VAI33826.1"/>
    </source>
</evidence>
<dbReference type="InterPro" id="IPR007493">
    <property type="entry name" value="DUF538"/>
</dbReference>